<proteinExistence type="predicted"/>
<sequence length="252" mass="27897">MANKLTEDELVALYHRGADEMPNKTLDAAILLRAKQSCETSDTAISNNLNVMNAGVTELQSKNVVSITHQANRRGTHWLWSLSTAASVCLVALIYWQNSDQYHFESQSSIQQQLEISPVQSQSISIEGKPSREFEQQTPVLLRAKEFEADSIQPSAAAIKNAAQVMSPLHSVDIQQRKEQAKGSLAERQGAQPTTPKMLATPIFESRLIEVDELLDKGEIKQAKVVLTLLLTEHPGLKAHLSERQQALLANH</sequence>
<keyword evidence="1" id="KW-0548">Nucleotidyltransferase</keyword>
<gene>
    <name evidence="1" type="ORF">PTD2_04501</name>
</gene>
<accession>A4C5H1</accession>
<reference evidence="1 2" key="1">
    <citation type="submission" date="2006-02" db="EMBL/GenBank/DDBJ databases">
        <authorList>
            <person name="Moran M.A."/>
            <person name="Kjelleberg S."/>
            <person name="Egan S."/>
            <person name="Saunders N."/>
            <person name="Thomas T."/>
            <person name="Ferriera S."/>
            <person name="Johnson J."/>
            <person name="Kravitz S."/>
            <person name="Halpern A."/>
            <person name="Remington K."/>
            <person name="Beeson K."/>
            <person name="Tran B."/>
            <person name="Rogers Y.-H."/>
            <person name="Friedman R."/>
            <person name="Venter J.C."/>
        </authorList>
    </citation>
    <scope>NUCLEOTIDE SEQUENCE [LARGE SCALE GENOMIC DNA]</scope>
    <source>
        <strain evidence="1 2">D2</strain>
    </source>
</reference>
<dbReference type="Proteomes" id="UP000006201">
    <property type="component" value="Unassembled WGS sequence"/>
</dbReference>
<name>A4C5H1_9GAMM</name>
<evidence type="ECO:0000313" key="2">
    <source>
        <dbReference type="Proteomes" id="UP000006201"/>
    </source>
</evidence>
<dbReference type="EMBL" id="AAOH01000001">
    <property type="protein sequence ID" value="EAR30803.1"/>
    <property type="molecule type" value="Genomic_DNA"/>
</dbReference>
<protein>
    <submittedName>
        <fullName evidence="1">RNA polymerase sigma-70 factor</fullName>
        <ecNumber evidence="1">2.7.7.6</ecNumber>
    </submittedName>
</protein>
<dbReference type="EC" id="2.7.7.6" evidence="1"/>
<dbReference type="AlphaFoldDB" id="A4C5H1"/>
<dbReference type="GO" id="GO:0003899">
    <property type="term" value="F:DNA-directed RNA polymerase activity"/>
    <property type="evidence" value="ECO:0007669"/>
    <property type="project" value="UniProtKB-EC"/>
</dbReference>
<keyword evidence="2" id="KW-1185">Reference proteome</keyword>
<dbReference type="RefSeq" id="WP_009837100.1">
    <property type="nucleotide sequence ID" value="NZ_AAOH01000001.1"/>
</dbReference>
<dbReference type="STRING" id="87626.PTD2_04501"/>
<evidence type="ECO:0000313" key="1">
    <source>
        <dbReference type="EMBL" id="EAR30803.1"/>
    </source>
</evidence>
<keyword evidence="1" id="KW-0808">Transferase</keyword>
<organism evidence="1 2">
    <name type="scientific">Pseudoalteromonas tunicata D2</name>
    <dbReference type="NCBI Taxonomy" id="87626"/>
    <lineage>
        <taxon>Bacteria</taxon>
        <taxon>Pseudomonadati</taxon>
        <taxon>Pseudomonadota</taxon>
        <taxon>Gammaproteobacteria</taxon>
        <taxon>Alteromonadales</taxon>
        <taxon>Pseudoalteromonadaceae</taxon>
        <taxon>Pseudoalteromonas</taxon>
    </lineage>
</organism>
<dbReference type="HOGENOM" id="CLU_1102089_0_0_6"/>
<comment type="caution">
    <text evidence="1">The sequence shown here is derived from an EMBL/GenBank/DDBJ whole genome shotgun (WGS) entry which is preliminary data.</text>
</comment>